<dbReference type="PANTHER" id="PTHR31018">
    <property type="entry name" value="SPORULATION-SPECIFIC PROTEIN-RELATED"/>
    <property type="match status" value="1"/>
</dbReference>
<dbReference type="Pfam" id="PF23657">
    <property type="entry name" value="DUF7151"/>
    <property type="match status" value="3"/>
</dbReference>
<evidence type="ECO:0000256" key="3">
    <source>
        <dbReference type="ARBA" id="ARBA00022525"/>
    </source>
</evidence>
<gene>
    <name evidence="8" type="ORF">FJV41_08875</name>
</gene>
<keyword evidence="5" id="KW-0325">Glycoprotein</keyword>
<evidence type="ECO:0000256" key="1">
    <source>
        <dbReference type="ARBA" id="ARBA00004191"/>
    </source>
</evidence>
<dbReference type="InterPro" id="IPR051648">
    <property type="entry name" value="CWI-Assembly_Regulator"/>
</dbReference>
<dbReference type="PANTHER" id="PTHR31018:SF3">
    <property type="entry name" value="RECEPTOR PROTEIN-TYROSINE KINASE"/>
    <property type="match status" value="1"/>
</dbReference>
<dbReference type="InterPro" id="IPR036941">
    <property type="entry name" value="Rcpt_L-dom_sf"/>
</dbReference>
<proteinExistence type="predicted"/>
<comment type="caution">
    <text evidence="8">The sequence shown here is derived from an EMBL/GenBank/DDBJ whole genome shotgun (WGS) entry which is preliminary data.</text>
</comment>
<evidence type="ECO:0000259" key="7">
    <source>
        <dbReference type="Pfam" id="PF23657"/>
    </source>
</evidence>
<evidence type="ECO:0000256" key="2">
    <source>
        <dbReference type="ARBA" id="ARBA00022512"/>
    </source>
</evidence>
<evidence type="ECO:0000256" key="4">
    <source>
        <dbReference type="ARBA" id="ARBA00022729"/>
    </source>
</evidence>
<dbReference type="EMBL" id="VIFM01000025">
    <property type="protein sequence ID" value="TQF16349.1"/>
    <property type="molecule type" value="Genomic_DNA"/>
</dbReference>
<dbReference type="SUPFAM" id="SSF52058">
    <property type="entry name" value="L domain-like"/>
    <property type="match status" value="3"/>
</dbReference>
<dbReference type="PROSITE" id="PS00018">
    <property type="entry name" value="EF_HAND_1"/>
    <property type="match status" value="1"/>
</dbReference>
<evidence type="ECO:0000256" key="6">
    <source>
        <dbReference type="SAM" id="MobiDB-lite"/>
    </source>
</evidence>
<comment type="subcellular location">
    <subcellularLocation>
        <location evidence="1">Secreted</location>
        <location evidence="1">Cell wall</location>
    </subcellularLocation>
</comment>
<evidence type="ECO:0000313" key="8">
    <source>
        <dbReference type="EMBL" id="TQF16349.1"/>
    </source>
</evidence>
<feature type="domain" description="DUF7151" evidence="7">
    <location>
        <begin position="77"/>
        <end position="120"/>
    </location>
</feature>
<protein>
    <recommendedName>
        <fullName evidence="7">DUF7151 domain-containing protein</fullName>
    </recommendedName>
</protein>
<organism evidence="8 9">
    <name type="scientific">Myxococcus llanfairpwllgwyngyllgogerychwyrndrobwllllantysiliogogogochensis</name>
    <dbReference type="NCBI Taxonomy" id="2590453"/>
    <lineage>
        <taxon>Bacteria</taxon>
        <taxon>Pseudomonadati</taxon>
        <taxon>Myxococcota</taxon>
        <taxon>Myxococcia</taxon>
        <taxon>Myxococcales</taxon>
        <taxon>Cystobacterineae</taxon>
        <taxon>Myxococcaceae</taxon>
        <taxon>Myxococcus</taxon>
    </lineage>
</organism>
<keyword evidence="9" id="KW-1185">Reference proteome</keyword>
<dbReference type="RefSeq" id="WP_141641997.1">
    <property type="nucleotide sequence ID" value="NZ_VIFM01000025.1"/>
</dbReference>
<dbReference type="InterPro" id="IPR018247">
    <property type="entry name" value="EF_Hand_1_Ca_BS"/>
</dbReference>
<dbReference type="InterPro" id="IPR055575">
    <property type="entry name" value="DUF7151"/>
</dbReference>
<dbReference type="Proteomes" id="UP000315369">
    <property type="component" value="Unassembled WGS sequence"/>
</dbReference>
<dbReference type="GO" id="GO:0030313">
    <property type="term" value="C:cell envelope"/>
    <property type="evidence" value="ECO:0007669"/>
    <property type="project" value="UniProtKB-SubCell"/>
</dbReference>
<dbReference type="AlphaFoldDB" id="A0A540X552"/>
<feature type="domain" description="DUF7151" evidence="7">
    <location>
        <begin position="182"/>
        <end position="225"/>
    </location>
</feature>
<keyword evidence="4" id="KW-0732">Signal</keyword>
<accession>A0A540X552</accession>
<dbReference type="Gene3D" id="3.80.20.20">
    <property type="entry name" value="Receptor L-domain"/>
    <property type="match status" value="2"/>
</dbReference>
<sequence>MRWSWLALLPLVMGCEALRLSELFPALSRTIVEPPGERCPLGGRVMFVGTDLNANSVLDDDEVTSTEVQCAIVPDLLVIVEPVPFGTRCLGGGQVTRAGHDANGNHTLDPEEVAREVYTCWKVSDAPILSRVRIPEPPPSSCPEPTRLTLVDTGPDENGDKNLDDDEVRTTLTLCAQEPQLLVELDWEPAGEKCAAGGTRVFAGMDQNTDRVLDASEVLASSFICRDRNTFEGDFLVRNDTDLAVLQGIGRIRGTLQFRGGGPSLSQVRVPSLEVVDGAVVIEGNPSLTRMQLPGLRFVGQGLEIRGNDMLETLEVGGASGEKLWVTTNLAVESNARLTSLDGLRFVVPRGGVLLKGNAALTHAPESPGLHSIQFLEGALTISAHGTLPRLPLPNLVRVAGDVVIEGNTHLVTLGGTKLESVGGNLRVKGNPQLPNLMGLSSLQVVSGELEVSENAGMLNSYGLFSLRHAGSITFARNDAMTVWGDLPELRSVATGISVDSLPELKTLGGLIPLVNGPWLSLDNNPKLTALHGLANLEHLRGLSVRRCDALGNLGELAKLRTIESLMVEDNANLTRLGLDTVQEVSSYLSAQRNPRLPTCHVLEFVGRAYTGTPGVLFVADNDDQATCP</sequence>
<dbReference type="PROSITE" id="PS51257">
    <property type="entry name" value="PROKAR_LIPOPROTEIN"/>
    <property type="match status" value="1"/>
</dbReference>
<keyword evidence="3" id="KW-0964">Secreted</keyword>
<evidence type="ECO:0000313" key="9">
    <source>
        <dbReference type="Proteomes" id="UP000315369"/>
    </source>
</evidence>
<dbReference type="OrthoDB" id="8832761at2"/>
<keyword evidence="2" id="KW-0134">Cell wall</keyword>
<name>A0A540X552_9BACT</name>
<feature type="region of interest" description="Disordered" evidence="6">
    <location>
        <begin position="134"/>
        <end position="162"/>
    </location>
</feature>
<evidence type="ECO:0000256" key="5">
    <source>
        <dbReference type="ARBA" id="ARBA00023180"/>
    </source>
</evidence>
<reference evidence="8 9" key="1">
    <citation type="submission" date="2019-06" db="EMBL/GenBank/DDBJ databases">
        <authorList>
            <person name="Livingstone P."/>
            <person name="Whitworth D."/>
        </authorList>
    </citation>
    <scope>NUCLEOTIDE SEQUENCE [LARGE SCALE GENOMIC DNA]</scope>
    <source>
        <strain evidence="8 9">AM401</strain>
    </source>
</reference>
<feature type="domain" description="DUF7151" evidence="7">
    <location>
        <begin position="27"/>
        <end position="70"/>
    </location>
</feature>